<evidence type="ECO:0000256" key="4">
    <source>
        <dbReference type="ARBA" id="ARBA00022475"/>
    </source>
</evidence>
<keyword evidence="5 9" id="KW-0812">Transmembrane</keyword>
<feature type="transmembrane region" description="Helical" evidence="9">
    <location>
        <begin position="20"/>
        <end position="41"/>
    </location>
</feature>
<evidence type="ECO:0000256" key="8">
    <source>
        <dbReference type="ARBA" id="ARBA00023136"/>
    </source>
</evidence>
<dbReference type="NCBIfam" id="TIGR01726">
    <property type="entry name" value="HEQRo_perm_3TM"/>
    <property type="match status" value="1"/>
</dbReference>
<keyword evidence="3 9" id="KW-0813">Transport</keyword>
<keyword evidence="12" id="KW-1185">Reference proteome</keyword>
<feature type="transmembrane region" description="Helical" evidence="9">
    <location>
        <begin position="53"/>
        <end position="72"/>
    </location>
</feature>
<evidence type="ECO:0000313" key="12">
    <source>
        <dbReference type="Proteomes" id="UP000548476"/>
    </source>
</evidence>
<keyword evidence="8 9" id="KW-0472">Membrane</keyword>
<evidence type="ECO:0000256" key="3">
    <source>
        <dbReference type="ARBA" id="ARBA00022448"/>
    </source>
</evidence>
<comment type="subcellular location">
    <subcellularLocation>
        <location evidence="1 9">Cell membrane</location>
        <topology evidence="1 9">Multi-pass membrane protein</topology>
    </subcellularLocation>
</comment>
<dbReference type="Gene3D" id="1.10.3720.10">
    <property type="entry name" value="MetI-like"/>
    <property type="match status" value="1"/>
</dbReference>
<dbReference type="InterPro" id="IPR043429">
    <property type="entry name" value="ArtM/GltK/GlnP/TcyL/YhdX-like"/>
</dbReference>
<comment type="caution">
    <text evidence="11">The sequence shown here is derived from an EMBL/GenBank/DDBJ whole genome shotgun (WGS) entry which is preliminary data.</text>
</comment>
<evidence type="ECO:0000256" key="7">
    <source>
        <dbReference type="ARBA" id="ARBA00022989"/>
    </source>
</evidence>
<accession>A0A841G414</accession>
<dbReference type="Pfam" id="PF00528">
    <property type="entry name" value="BPD_transp_1"/>
    <property type="match status" value="1"/>
</dbReference>
<dbReference type="EMBL" id="JACHGT010000022">
    <property type="protein sequence ID" value="MBB6039449.1"/>
    <property type="molecule type" value="Genomic_DNA"/>
</dbReference>
<dbReference type="InterPro" id="IPR010065">
    <property type="entry name" value="AA_ABC_transptr_permease_3TM"/>
</dbReference>
<dbReference type="GO" id="GO:0006865">
    <property type="term" value="P:amino acid transport"/>
    <property type="evidence" value="ECO:0007669"/>
    <property type="project" value="UniProtKB-KW"/>
</dbReference>
<feature type="transmembrane region" description="Helical" evidence="9">
    <location>
        <begin position="180"/>
        <end position="196"/>
    </location>
</feature>
<comment type="similarity">
    <text evidence="2">Belongs to the binding-protein-dependent transport system permease family. HisMQ subfamily.</text>
</comment>
<sequence>MPNPKLVLEMFASGFWNTLWLSLASFAVALVLGAILAMMHVSPAPPARWAAQAYTAFFRNTPLLVILILFGFGLPKLAIDLEPWQWALIGLGMYTSAFVGETLRSGINSISLGQAEAARSIGLTFGQSLRHVILPQAVRTVIPPLGTLYTALVKNTALTLVIGFQELAAKTERMINQDMAPVWVVVVGIIACYLIINLPTSWFISRAEKRAAFAR</sequence>
<reference evidence="11 12" key="1">
    <citation type="submission" date="2020-08" db="EMBL/GenBank/DDBJ databases">
        <title>Genomic Encyclopedia of Type Strains, Phase IV (KMG-IV): sequencing the most valuable type-strain genomes for metagenomic binning, comparative biology and taxonomic classification.</title>
        <authorList>
            <person name="Goeker M."/>
        </authorList>
    </citation>
    <scope>NUCLEOTIDE SEQUENCE [LARGE SCALE GENOMIC DNA]</scope>
    <source>
        <strain evidence="11 12">YIM 65646</strain>
    </source>
</reference>
<dbReference type="InterPro" id="IPR035906">
    <property type="entry name" value="MetI-like_sf"/>
</dbReference>
<keyword evidence="7 9" id="KW-1133">Transmembrane helix</keyword>
<dbReference type="AlphaFoldDB" id="A0A841G414"/>
<dbReference type="RefSeq" id="WP_184792532.1">
    <property type="nucleotide sequence ID" value="NZ_BONT01000084.1"/>
</dbReference>
<feature type="transmembrane region" description="Helical" evidence="9">
    <location>
        <begin position="84"/>
        <end position="103"/>
    </location>
</feature>
<dbReference type="GO" id="GO:0043190">
    <property type="term" value="C:ATP-binding cassette (ABC) transporter complex"/>
    <property type="evidence" value="ECO:0007669"/>
    <property type="project" value="InterPro"/>
</dbReference>
<keyword evidence="4" id="KW-1003">Cell membrane</keyword>
<evidence type="ECO:0000256" key="9">
    <source>
        <dbReference type="RuleBase" id="RU363032"/>
    </source>
</evidence>
<proteinExistence type="inferred from homology"/>
<dbReference type="InterPro" id="IPR000515">
    <property type="entry name" value="MetI-like"/>
</dbReference>
<feature type="domain" description="ABC transmembrane type-1" evidence="10">
    <location>
        <begin position="15"/>
        <end position="200"/>
    </location>
</feature>
<dbReference type="PROSITE" id="PS50928">
    <property type="entry name" value="ABC_TM1"/>
    <property type="match status" value="1"/>
</dbReference>
<organism evidence="11 12">
    <name type="scientific">Phytomonospora endophytica</name>
    <dbReference type="NCBI Taxonomy" id="714109"/>
    <lineage>
        <taxon>Bacteria</taxon>
        <taxon>Bacillati</taxon>
        <taxon>Actinomycetota</taxon>
        <taxon>Actinomycetes</taxon>
        <taxon>Micromonosporales</taxon>
        <taxon>Micromonosporaceae</taxon>
        <taxon>Phytomonospora</taxon>
    </lineage>
</organism>
<evidence type="ECO:0000256" key="6">
    <source>
        <dbReference type="ARBA" id="ARBA00022970"/>
    </source>
</evidence>
<evidence type="ECO:0000313" key="11">
    <source>
        <dbReference type="EMBL" id="MBB6039449.1"/>
    </source>
</evidence>
<protein>
    <submittedName>
        <fullName evidence="11">Glutamate transport system permease protein</fullName>
    </submittedName>
</protein>
<evidence type="ECO:0000256" key="5">
    <source>
        <dbReference type="ARBA" id="ARBA00022692"/>
    </source>
</evidence>
<dbReference type="Proteomes" id="UP000548476">
    <property type="component" value="Unassembled WGS sequence"/>
</dbReference>
<evidence type="ECO:0000256" key="1">
    <source>
        <dbReference type="ARBA" id="ARBA00004651"/>
    </source>
</evidence>
<dbReference type="GO" id="GO:0022857">
    <property type="term" value="F:transmembrane transporter activity"/>
    <property type="evidence" value="ECO:0007669"/>
    <property type="project" value="InterPro"/>
</dbReference>
<dbReference type="CDD" id="cd06261">
    <property type="entry name" value="TM_PBP2"/>
    <property type="match status" value="1"/>
</dbReference>
<name>A0A841G414_9ACTN</name>
<keyword evidence="6" id="KW-0029">Amino-acid transport</keyword>
<dbReference type="PANTHER" id="PTHR30614:SF37">
    <property type="entry name" value="AMINO-ACID ABC TRANSPORTER PERMEASE PROTEIN YHDX-RELATED"/>
    <property type="match status" value="1"/>
</dbReference>
<evidence type="ECO:0000256" key="2">
    <source>
        <dbReference type="ARBA" id="ARBA00010072"/>
    </source>
</evidence>
<dbReference type="SUPFAM" id="SSF161098">
    <property type="entry name" value="MetI-like"/>
    <property type="match status" value="1"/>
</dbReference>
<gene>
    <name evidence="11" type="ORF">HNR73_007344</name>
</gene>
<dbReference type="PANTHER" id="PTHR30614">
    <property type="entry name" value="MEMBRANE COMPONENT OF AMINO ACID ABC TRANSPORTER"/>
    <property type="match status" value="1"/>
</dbReference>
<evidence type="ECO:0000259" key="10">
    <source>
        <dbReference type="PROSITE" id="PS50928"/>
    </source>
</evidence>